<dbReference type="Proteomes" id="UP000617340">
    <property type="component" value="Unassembled WGS sequence"/>
</dbReference>
<evidence type="ECO:0000256" key="1">
    <source>
        <dbReference type="SAM" id="MobiDB-lite"/>
    </source>
</evidence>
<name>A0A834NI12_VESGE</name>
<gene>
    <name evidence="2" type="ORF">HZH68_004201</name>
</gene>
<evidence type="ECO:0000313" key="2">
    <source>
        <dbReference type="EMBL" id="KAF7409820.1"/>
    </source>
</evidence>
<evidence type="ECO:0000313" key="3">
    <source>
        <dbReference type="Proteomes" id="UP000617340"/>
    </source>
</evidence>
<protein>
    <submittedName>
        <fullName evidence="2">Uncharacterized protein</fullName>
    </submittedName>
</protein>
<comment type="caution">
    <text evidence="2">The sequence shown here is derived from an EMBL/GenBank/DDBJ whole genome shotgun (WGS) entry which is preliminary data.</text>
</comment>
<keyword evidence="3" id="KW-1185">Reference proteome</keyword>
<feature type="compositionally biased region" description="Gly residues" evidence="1">
    <location>
        <begin position="105"/>
        <end position="118"/>
    </location>
</feature>
<organism evidence="2 3">
    <name type="scientific">Vespula germanica</name>
    <name type="common">German yellow jacket</name>
    <name type="synonym">Paravespula germanica</name>
    <dbReference type="NCBI Taxonomy" id="30212"/>
    <lineage>
        <taxon>Eukaryota</taxon>
        <taxon>Metazoa</taxon>
        <taxon>Ecdysozoa</taxon>
        <taxon>Arthropoda</taxon>
        <taxon>Hexapoda</taxon>
        <taxon>Insecta</taxon>
        <taxon>Pterygota</taxon>
        <taxon>Neoptera</taxon>
        <taxon>Endopterygota</taxon>
        <taxon>Hymenoptera</taxon>
        <taxon>Apocrita</taxon>
        <taxon>Aculeata</taxon>
        <taxon>Vespoidea</taxon>
        <taxon>Vespidae</taxon>
        <taxon>Vespinae</taxon>
        <taxon>Vespula</taxon>
    </lineage>
</organism>
<sequence>MRKCHERDPDTGEQSVCDGTYTVACLDEKEKLFNGVFGSQGFSKMAGGQQLPEQYTVPQLARVFHSLPHLNVSLHSVNNTFNPHSEIYLEPLEKRRRQRVRERGGGGSGDGDGGGGGERVFLAR</sequence>
<accession>A0A834NI12</accession>
<reference evidence="2" key="1">
    <citation type="journal article" date="2020" name="G3 (Bethesda)">
        <title>High-Quality Assemblies for Three Invasive Social Wasps from the &lt;i&gt;Vespula&lt;/i&gt; Genus.</title>
        <authorList>
            <person name="Harrop T.W.R."/>
            <person name="Guhlin J."/>
            <person name="McLaughlin G.M."/>
            <person name="Permina E."/>
            <person name="Stockwell P."/>
            <person name="Gilligan J."/>
            <person name="Le Lec M.F."/>
            <person name="Gruber M.A.M."/>
            <person name="Quinn O."/>
            <person name="Lovegrove M."/>
            <person name="Duncan E.J."/>
            <person name="Remnant E.J."/>
            <person name="Van Eeckhoven J."/>
            <person name="Graham B."/>
            <person name="Knapp R.A."/>
            <person name="Langford K.W."/>
            <person name="Kronenberg Z."/>
            <person name="Press M.O."/>
            <person name="Eacker S.M."/>
            <person name="Wilson-Rankin E.E."/>
            <person name="Purcell J."/>
            <person name="Lester P.J."/>
            <person name="Dearden P.K."/>
        </authorList>
    </citation>
    <scope>NUCLEOTIDE SEQUENCE</scope>
    <source>
        <strain evidence="2">Linc-1</strain>
    </source>
</reference>
<dbReference type="AlphaFoldDB" id="A0A834NI12"/>
<feature type="region of interest" description="Disordered" evidence="1">
    <location>
        <begin position="93"/>
        <end position="124"/>
    </location>
</feature>
<proteinExistence type="predicted"/>
<dbReference type="EMBL" id="JACSDZ010000003">
    <property type="protein sequence ID" value="KAF7409820.1"/>
    <property type="molecule type" value="Genomic_DNA"/>
</dbReference>